<gene>
    <name evidence="2" type="ORF">DPMN_012809</name>
</gene>
<proteinExistence type="predicted"/>
<evidence type="ECO:0000313" key="2">
    <source>
        <dbReference type="EMBL" id="KAH3888769.1"/>
    </source>
</evidence>
<organism evidence="2 3">
    <name type="scientific">Dreissena polymorpha</name>
    <name type="common">Zebra mussel</name>
    <name type="synonym">Mytilus polymorpha</name>
    <dbReference type="NCBI Taxonomy" id="45954"/>
    <lineage>
        <taxon>Eukaryota</taxon>
        <taxon>Metazoa</taxon>
        <taxon>Spiralia</taxon>
        <taxon>Lophotrochozoa</taxon>
        <taxon>Mollusca</taxon>
        <taxon>Bivalvia</taxon>
        <taxon>Autobranchia</taxon>
        <taxon>Heteroconchia</taxon>
        <taxon>Euheterodonta</taxon>
        <taxon>Imparidentia</taxon>
        <taxon>Neoheterodontei</taxon>
        <taxon>Myida</taxon>
        <taxon>Dreissenoidea</taxon>
        <taxon>Dreissenidae</taxon>
        <taxon>Dreissena</taxon>
    </lineage>
</organism>
<accession>A0A9D4N7Q8</accession>
<dbReference type="EMBL" id="JAIWYP010000001">
    <property type="protein sequence ID" value="KAH3888769.1"/>
    <property type="molecule type" value="Genomic_DNA"/>
</dbReference>
<name>A0A9D4N7Q8_DREPO</name>
<comment type="caution">
    <text evidence="2">The sequence shown here is derived from an EMBL/GenBank/DDBJ whole genome shotgun (WGS) entry which is preliminary data.</text>
</comment>
<evidence type="ECO:0000256" key="1">
    <source>
        <dbReference type="SAM" id="MobiDB-lite"/>
    </source>
</evidence>
<dbReference type="Proteomes" id="UP000828390">
    <property type="component" value="Unassembled WGS sequence"/>
</dbReference>
<keyword evidence="3" id="KW-1185">Reference proteome</keyword>
<dbReference type="AlphaFoldDB" id="A0A9D4N7Q8"/>
<feature type="compositionally biased region" description="Basic and acidic residues" evidence="1">
    <location>
        <begin position="9"/>
        <end position="20"/>
    </location>
</feature>
<protein>
    <submittedName>
        <fullName evidence="2">Uncharacterized protein</fullName>
    </submittedName>
</protein>
<reference evidence="2" key="2">
    <citation type="submission" date="2020-11" db="EMBL/GenBank/DDBJ databases">
        <authorList>
            <person name="McCartney M.A."/>
            <person name="Auch B."/>
            <person name="Kono T."/>
            <person name="Mallez S."/>
            <person name="Becker A."/>
            <person name="Gohl D.M."/>
            <person name="Silverstein K.A.T."/>
            <person name="Koren S."/>
            <person name="Bechman K.B."/>
            <person name="Herman A."/>
            <person name="Abrahante J.E."/>
            <person name="Garbe J."/>
        </authorList>
    </citation>
    <scope>NUCLEOTIDE SEQUENCE</scope>
    <source>
        <strain evidence="2">Duluth1</strain>
        <tissue evidence="2">Whole animal</tissue>
    </source>
</reference>
<evidence type="ECO:0000313" key="3">
    <source>
        <dbReference type="Proteomes" id="UP000828390"/>
    </source>
</evidence>
<sequence>MATPQKTHKQADRTENEKKSNSPSKVNSYKERKLPSNRNNTQNILSQNDNTLIGKNFKNNTLGLLVGTFNTKYVSAIYIAENNICVKKVLIYTIKDAQNCVVSYEGTKPDIVAYQLTCN</sequence>
<reference evidence="2" key="1">
    <citation type="journal article" date="2019" name="bioRxiv">
        <title>The Genome of the Zebra Mussel, Dreissena polymorpha: A Resource for Invasive Species Research.</title>
        <authorList>
            <person name="McCartney M.A."/>
            <person name="Auch B."/>
            <person name="Kono T."/>
            <person name="Mallez S."/>
            <person name="Zhang Y."/>
            <person name="Obille A."/>
            <person name="Becker A."/>
            <person name="Abrahante J.E."/>
            <person name="Garbe J."/>
            <person name="Badalamenti J.P."/>
            <person name="Herman A."/>
            <person name="Mangelson H."/>
            <person name="Liachko I."/>
            <person name="Sullivan S."/>
            <person name="Sone E.D."/>
            <person name="Koren S."/>
            <person name="Silverstein K.A.T."/>
            <person name="Beckman K.B."/>
            <person name="Gohl D.M."/>
        </authorList>
    </citation>
    <scope>NUCLEOTIDE SEQUENCE</scope>
    <source>
        <strain evidence="2">Duluth1</strain>
        <tissue evidence="2">Whole animal</tissue>
    </source>
</reference>
<feature type="region of interest" description="Disordered" evidence="1">
    <location>
        <begin position="1"/>
        <end position="44"/>
    </location>
</feature>